<dbReference type="InterPro" id="IPR029058">
    <property type="entry name" value="AB_hydrolase_fold"/>
</dbReference>
<evidence type="ECO:0000256" key="1">
    <source>
        <dbReference type="ARBA" id="ARBA00022801"/>
    </source>
</evidence>
<dbReference type="InterPro" id="IPR000073">
    <property type="entry name" value="AB_hydrolase_1"/>
</dbReference>
<proteinExistence type="predicted"/>
<dbReference type="PRINTS" id="PR00412">
    <property type="entry name" value="EPOXHYDRLASE"/>
</dbReference>
<dbReference type="PANTHER" id="PTHR43798">
    <property type="entry name" value="MONOACYLGLYCEROL LIPASE"/>
    <property type="match status" value="1"/>
</dbReference>
<dbReference type="PANTHER" id="PTHR43798:SF31">
    <property type="entry name" value="AB HYDROLASE SUPERFAMILY PROTEIN YCLE"/>
    <property type="match status" value="1"/>
</dbReference>
<dbReference type="GO" id="GO:0016020">
    <property type="term" value="C:membrane"/>
    <property type="evidence" value="ECO:0007669"/>
    <property type="project" value="TreeGrafter"/>
</dbReference>
<dbReference type="HOGENOM" id="CLU_020336_13_2_11"/>
<dbReference type="GO" id="GO:0016787">
    <property type="term" value="F:hydrolase activity"/>
    <property type="evidence" value="ECO:0007669"/>
    <property type="project" value="UniProtKB-KW"/>
</dbReference>
<dbReference type="KEGG" id="cwo:Cwoe_0433"/>
<evidence type="ECO:0000313" key="3">
    <source>
        <dbReference type="EMBL" id="ADB48869.1"/>
    </source>
</evidence>
<sequence>MSAALESARGLTIDAAGHRTNYMEEGEGPPVVLLHGSGPGVSAHANWADVIGPLAAAGHRVVAPDIAGFGLTELKPDGAYDIKVWVSHLIGVLDALGIERAALVGNSFGGGISLAAALRHSDRISRMVLLGTPAGEFALTPGLRAGWEYEPSPAAMRALLELFPHDRAFVTDAMVQARYEASARPGAQEAFRKLIPAPAPDGAETIVRGVPEKALRTIELPTLVVHGREDHVVPFELGLRIHRCIAGSELHAFGDCGHWVQVERRRQFLRLVTDFLGDGGAW</sequence>
<feature type="domain" description="AB hydrolase-1" evidence="2">
    <location>
        <begin position="29"/>
        <end position="263"/>
    </location>
</feature>
<reference evidence="3 4" key="1">
    <citation type="journal article" date="2010" name="Stand. Genomic Sci.">
        <title>Complete genome sequence of Conexibacter woesei type strain (ID131577).</title>
        <authorList>
            <person name="Pukall R."/>
            <person name="Lapidus A."/>
            <person name="Glavina Del Rio T."/>
            <person name="Copeland A."/>
            <person name="Tice H."/>
            <person name="Cheng J.-F."/>
            <person name="Lucas S."/>
            <person name="Chen F."/>
            <person name="Nolan M."/>
            <person name="Bruce D."/>
            <person name="Goodwin L."/>
            <person name="Pitluck S."/>
            <person name="Mavromatis K."/>
            <person name="Ivanova N."/>
            <person name="Ovchinnikova G."/>
            <person name="Pati A."/>
            <person name="Chen A."/>
            <person name="Palaniappan K."/>
            <person name="Land M."/>
            <person name="Hauser L."/>
            <person name="Chang Y.-J."/>
            <person name="Jeffries C.D."/>
            <person name="Chain P."/>
            <person name="Meincke L."/>
            <person name="Sims D."/>
            <person name="Brettin T."/>
            <person name="Detter J.C."/>
            <person name="Rohde M."/>
            <person name="Goeker M."/>
            <person name="Bristow J."/>
            <person name="Eisen J.A."/>
            <person name="Markowitz V."/>
            <person name="Kyrpides N.C."/>
            <person name="Klenk H.-P."/>
            <person name="Hugenholtz P."/>
        </authorList>
    </citation>
    <scope>NUCLEOTIDE SEQUENCE [LARGE SCALE GENOMIC DNA]</scope>
    <source>
        <strain evidence="4">DSM 14684 / CIP 108061 / JCM 11494 / NBRC 100937 / ID131577</strain>
    </source>
</reference>
<dbReference type="Proteomes" id="UP000008229">
    <property type="component" value="Chromosome"/>
</dbReference>
<dbReference type="ESTHER" id="conwi-d3f798">
    <property type="family name" value="Carbon-carbon_bond_hydrolase"/>
</dbReference>
<keyword evidence="1 3" id="KW-0378">Hydrolase</keyword>
<evidence type="ECO:0000259" key="2">
    <source>
        <dbReference type="Pfam" id="PF00561"/>
    </source>
</evidence>
<dbReference type="PRINTS" id="PR00111">
    <property type="entry name" value="ABHYDROLASE"/>
</dbReference>
<dbReference type="Pfam" id="PF00561">
    <property type="entry name" value="Abhydrolase_1"/>
    <property type="match status" value="1"/>
</dbReference>
<dbReference type="AlphaFoldDB" id="D3F798"/>
<dbReference type="InterPro" id="IPR000639">
    <property type="entry name" value="Epox_hydrolase-like"/>
</dbReference>
<dbReference type="SUPFAM" id="SSF53474">
    <property type="entry name" value="alpha/beta-Hydrolases"/>
    <property type="match status" value="1"/>
</dbReference>
<evidence type="ECO:0000313" key="4">
    <source>
        <dbReference type="Proteomes" id="UP000008229"/>
    </source>
</evidence>
<gene>
    <name evidence="3" type="ordered locus">Cwoe_0433</name>
</gene>
<protein>
    <submittedName>
        <fullName evidence="3">Alpha/beta hydrolase fold protein</fullName>
    </submittedName>
</protein>
<accession>D3F798</accession>
<name>D3F798_CONWI</name>
<dbReference type="eggNOG" id="COG2267">
    <property type="taxonomic scope" value="Bacteria"/>
</dbReference>
<dbReference type="OrthoDB" id="9801162at2"/>
<keyword evidence="4" id="KW-1185">Reference proteome</keyword>
<dbReference type="InterPro" id="IPR050266">
    <property type="entry name" value="AB_hydrolase_sf"/>
</dbReference>
<dbReference type="STRING" id="469383.Cwoe_0433"/>
<organism evidence="3 4">
    <name type="scientific">Conexibacter woesei (strain DSM 14684 / CCUG 47730 / CIP 108061 / JCM 11494 / NBRC 100937 / ID131577)</name>
    <dbReference type="NCBI Taxonomy" id="469383"/>
    <lineage>
        <taxon>Bacteria</taxon>
        <taxon>Bacillati</taxon>
        <taxon>Actinomycetota</taxon>
        <taxon>Thermoleophilia</taxon>
        <taxon>Solirubrobacterales</taxon>
        <taxon>Conexibacteraceae</taxon>
        <taxon>Conexibacter</taxon>
    </lineage>
</organism>
<dbReference type="EMBL" id="CP001854">
    <property type="protein sequence ID" value="ADB48869.1"/>
    <property type="molecule type" value="Genomic_DNA"/>
</dbReference>
<dbReference type="Gene3D" id="3.40.50.1820">
    <property type="entry name" value="alpha/beta hydrolase"/>
    <property type="match status" value="1"/>
</dbReference>
<reference evidence="4" key="2">
    <citation type="submission" date="2010-01" db="EMBL/GenBank/DDBJ databases">
        <title>The complete genome of Conexibacter woesei DSM 14684.</title>
        <authorList>
            <consortium name="US DOE Joint Genome Institute (JGI-PGF)"/>
            <person name="Lucas S."/>
            <person name="Copeland A."/>
            <person name="Lapidus A."/>
            <person name="Glavina del Rio T."/>
            <person name="Dalin E."/>
            <person name="Tice H."/>
            <person name="Bruce D."/>
            <person name="Goodwin L."/>
            <person name="Pitluck S."/>
            <person name="Kyrpides N."/>
            <person name="Mavromatis K."/>
            <person name="Ivanova N."/>
            <person name="Mikhailova N."/>
            <person name="Chertkov O."/>
            <person name="Brettin T."/>
            <person name="Detter J.C."/>
            <person name="Han C."/>
            <person name="Larimer F."/>
            <person name="Land M."/>
            <person name="Hauser L."/>
            <person name="Markowitz V."/>
            <person name="Cheng J.-F."/>
            <person name="Hugenholtz P."/>
            <person name="Woyke T."/>
            <person name="Wu D."/>
            <person name="Pukall R."/>
            <person name="Steenblock K."/>
            <person name="Schneider S."/>
            <person name="Klenk H.-P."/>
            <person name="Eisen J.A."/>
        </authorList>
    </citation>
    <scope>NUCLEOTIDE SEQUENCE [LARGE SCALE GENOMIC DNA]</scope>
    <source>
        <strain evidence="4">DSM 14684 / CIP 108061 / JCM 11494 / NBRC 100937 / ID131577</strain>
    </source>
</reference>
<dbReference type="RefSeq" id="WP_012931922.1">
    <property type="nucleotide sequence ID" value="NC_013739.1"/>
</dbReference>